<gene>
    <name evidence="1" type="ordered locus">CMS0487</name>
</gene>
<proteinExistence type="predicted"/>
<evidence type="ECO:0000313" key="2">
    <source>
        <dbReference type="Proteomes" id="UP000001318"/>
    </source>
</evidence>
<dbReference type="Gene3D" id="3.75.10.10">
    <property type="entry name" value="L-arginine/glycine Amidinotransferase, Chain A"/>
    <property type="match status" value="1"/>
</dbReference>
<accession>B0RCK6</accession>
<protein>
    <submittedName>
        <fullName evidence="1">Amidinotransferase</fullName>
    </submittedName>
</protein>
<organism evidence="1 2">
    <name type="scientific">Clavibacter sepedonicus</name>
    <name type="common">Clavibacter michiganensis subsp. sepedonicus</name>
    <dbReference type="NCBI Taxonomy" id="31964"/>
    <lineage>
        <taxon>Bacteria</taxon>
        <taxon>Bacillati</taxon>
        <taxon>Actinomycetota</taxon>
        <taxon>Actinomycetes</taxon>
        <taxon>Micrococcales</taxon>
        <taxon>Microbacteriaceae</taxon>
        <taxon>Clavibacter</taxon>
    </lineage>
</organism>
<dbReference type="Pfam" id="PF19420">
    <property type="entry name" value="DDAH_eukar"/>
    <property type="match status" value="1"/>
</dbReference>
<dbReference type="STRING" id="31964.CMS0487"/>
<dbReference type="KEGG" id="cms:CMS0487"/>
<sequence length="315" mass="34428">MIRVPGCREGVPSGLWDIVRLHDRVLGRAARSRSTMPSTLSQPADTATGRAAVAKRVLMCRPDHFDVVYKINPWMDPAVPTDTSLAVRQWQTLYDTYVGLGFRVDLIDGIAGLPDMVYAANGGFTLDGIAYGAAFQHPERQPEGPAYMDWFREAGFDVRVPEQVNEGEGDILLVGDTILAGTGFRSDSTSHAEVARIFDREVVTLRLVNPSFYHLDTAIAVLDDTNIAYLPSAFDADSLDEIERRYPDAVEVSEQDASILGLNSYSDGRNVVIAEKAVGFEASLRERGYTPIGVDLSELLLGGGGVKCCTLELRQ</sequence>
<reference evidence="1 2" key="1">
    <citation type="journal article" date="2008" name="J. Bacteriol.">
        <title>Genome of the actinomycete plant pathogen Clavibacter michiganensis subsp. sepedonicus suggests recent niche adaptation.</title>
        <authorList>
            <person name="Bentley S.D."/>
            <person name="Corton C."/>
            <person name="Brown S.E."/>
            <person name="Barron A."/>
            <person name="Clark L."/>
            <person name="Doggett J."/>
            <person name="Harris B."/>
            <person name="Ormond D."/>
            <person name="Quail M.A."/>
            <person name="May G."/>
            <person name="Francis D."/>
            <person name="Knudson D."/>
            <person name="Parkhill J."/>
            <person name="Ishimaru C.A."/>
        </authorList>
    </citation>
    <scope>NUCLEOTIDE SEQUENCE [LARGE SCALE GENOMIC DNA]</scope>
    <source>
        <strain evidence="2">ATCC 33113 / DSM 20744 / JCM 9667 / LMG 2889 / ICMP 2535 / C-1</strain>
    </source>
</reference>
<dbReference type="SUPFAM" id="SSF55909">
    <property type="entry name" value="Pentein"/>
    <property type="match status" value="1"/>
</dbReference>
<dbReference type="eggNOG" id="COG1834">
    <property type="taxonomic scope" value="Bacteria"/>
</dbReference>
<name>B0RCK6_CLASE</name>
<keyword evidence="2" id="KW-1185">Reference proteome</keyword>
<dbReference type="EMBL" id="AM849034">
    <property type="protein sequence ID" value="CAQ00607.1"/>
    <property type="molecule type" value="Genomic_DNA"/>
</dbReference>
<dbReference type="NCBIfam" id="NF045659">
    <property type="entry name" value="DiMArgaseDdahMtb"/>
    <property type="match status" value="1"/>
</dbReference>
<evidence type="ECO:0000313" key="1">
    <source>
        <dbReference type="EMBL" id="CAQ00607.1"/>
    </source>
</evidence>
<dbReference type="HOGENOM" id="CLU_057463_0_0_11"/>
<dbReference type="AlphaFoldDB" id="B0RCK6"/>
<dbReference type="Proteomes" id="UP000001318">
    <property type="component" value="Chromosome"/>
</dbReference>